<dbReference type="CDD" id="cd23714">
    <property type="entry name" value="beta-trefoil_Ricin_MtaL"/>
    <property type="match status" value="1"/>
</dbReference>
<evidence type="ECO:0000313" key="3">
    <source>
        <dbReference type="Proteomes" id="UP000054270"/>
    </source>
</evidence>
<reference evidence="3" key="1">
    <citation type="submission" date="2014-04" db="EMBL/GenBank/DDBJ databases">
        <title>Evolutionary Origins and Diversification of the Mycorrhizal Mutualists.</title>
        <authorList>
            <consortium name="DOE Joint Genome Institute"/>
            <consortium name="Mycorrhizal Genomics Consortium"/>
            <person name="Kohler A."/>
            <person name="Kuo A."/>
            <person name="Nagy L.G."/>
            <person name="Floudas D."/>
            <person name="Copeland A."/>
            <person name="Barry K.W."/>
            <person name="Cichocki N."/>
            <person name="Veneault-Fourrey C."/>
            <person name="LaButti K."/>
            <person name="Lindquist E.A."/>
            <person name="Lipzen A."/>
            <person name="Lundell T."/>
            <person name="Morin E."/>
            <person name="Murat C."/>
            <person name="Riley R."/>
            <person name="Ohm R."/>
            <person name="Sun H."/>
            <person name="Tunlid A."/>
            <person name="Henrissat B."/>
            <person name="Grigoriev I.V."/>
            <person name="Hibbett D.S."/>
            <person name="Martin F."/>
        </authorList>
    </citation>
    <scope>NUCLEOTIDE SEQUENCE [LARGE SCALE GENOMIC DNA]</scope>
    <source>
        <strain evidence="3">FD-334 SS-4</strain>
    </source>
</reference>
<evidence type="ECO:0000256" key="1">
    <source>
        <dbReference type="SAM" id="SignalP"/>
    </source>
</evidence>
<organism evidence="2 3">
    <name type="scientific">Hypholoma sublateritium (strain FD-334 SS-4)</name>
    <dbReference type="NCBI Taxonomy" id="945553"/>
    <lineage>
        <taxon>Eukaryota</taxon>
        <taxon>Fungi</taxon>
        <taxon>Dikarya</taxon>
        <taxon>Basidiomycota</taxon>
        <taxon>Agaricomycotina</taxon>
        <taxon>Agaricomycetes</taxon>
        <taxon>Agaricomycetidae</taxon>
        <taxon>Agaricales</taxon>
        <taxon>Agaricineae</taxon>
        <taxon>Strophariaceae</taxon>
        <taxon>Hypholoma</taxon>
    </lineage>
</organism>
<feature type="chain" id="PRO_5002265541" description="Carbohydrate-binding module family 13 protein" evidence="1">
    <location>
        <begin position="24"/>
        <end position="177"/>
    </location>
</feature>
<proteinExistence type="predicted"/>
<dbReference type="Gene3D" id="2.80.10.50">
    <property type="match status" value="1"/>
</dbReference>
<protein>
    <recommendedName>
        <fullName evidence="4">Carbohydrate-binding module family 13 protein</fullName>
    </recommendedName>
</protein>
<evidence type="ECO:0008006" key="4">
    <source>
        <dbReference type="Google" id="ProtNLM"/>
    </source>
</evidence>
<feature type="signal peptide" evidence="1">
    <location>
        <begin position="1"/>
        <end position="23"/>
    </location>
</feature>
<accession>A0A0D2NQ52</accession>
<gene>
    <name evidence="2" type="ORF">HYPSUDRAFT_68217</name>
</gene>
<dbReference type="EMBL" id="KN817563">
    <property type="protein sequence ID" value="KJA20899.1"/>
    <property type="molecule type" value="Genomic_DNA"/>
</dbReference>
<dbReference type="Proteomes" id="UP000054270">
    <property type="component" value="Unassembled WGS sequence"/>
</dbReference>
<sequence length="177" mass="18309">MVFRSIVAMSLFIAVNNVISIGAVPAPLSTPIPCAILPAGNYAIQSVTIFPGIPLSIGSASTFGNVIIQENNTSAPGVWHIIPADQGGYHILNVGVARNVTTVNLVESGLFLPVIGLTNTAATTYAIECAGGAEYVIKNVVADQLWTPVSSANPQVSTIALLPSTGSRSAHWNFVPA</sequence>
<name>A0A0D2NQ52_HYPSF</name>
<evidence type="ECO:0000313" key="2">
    <source>
        <dbReference type="EMBL" id="KJA20899.1"/>
    </source>
</evidence>
<keyword evidence="3" id="KW-1185">Reference proteome</keyword>
<dbReference type="OrthoDB" id="3048202at2759"/>
<dbReference type="SUPFAM" id="SSF50370">
    <property type="entry name" value="Ricin B-like lectins"/>
    <property type="match status" value="1"/>
</dbReference>
<dbReference type="InterPro" id="IPR035992">
    <property type="entry name" value="Ricin_B-like_lectins"/>
</dbReference>
<keyword evidence="1" id="KW-0732">Signal</keyword>
<dbReference type="AlphaFoldDB" id="A0A0D2NQ52"/>